<comment type="caution">
    <text evidence="2">The sequence shown here is derived from an EMBL/GenBank/DDBJ whole genome shotgun (WGS) entry which is preliminary data.</text>
</comment>
<reference evidence="2" key="2">
    <citation type="submission" date="2020-09" db="EMBL/GenBank/DDBJ databases">
        <authorList>
            <person name="Sun Q."/>
            <person name="Ohkuma M."/>
        </authorList>
    </citation>
    <scope>NUCLEOTIDE SEQUENCE</scope>
    <source>
        <strain evidence="2">JCM 4234</strain>
    </source>
</reference>
<evidence type="ECO:0000256" key="1">
    <source>
        <dbReference type="SAM" id="MobiDB-lite"/>
    </source>
</evidence>
<protein>
    <submittedName>
        <fullName evidence="2">Uncharacterized protein</fullName>
    </submittedName>
</protein>
<dbReference type="EMBL" id="BMSL01000004">
    <property type="protein sequence ID" value="GGS32047.1"/>
    <property type="molecule type" value="Genomic_DNA"/>
</dbReference>
<proteinExistence type="predicted"/>
<accession>A0A918GFF5</accession>
<dbReference type="AlphaFoldDB" id="A0A918GFF5"/>
<feature type="region of interest" description="Disordered" evidence="1">
    <location>
        <begin position="138"/>
        <end position="173"/>
    </location>
</feature>
<reference evidence="2" key="1">
    <citation type="journal article" date="2014" name="Int. J. Syst. Evol. Microbiol.">
        <title>Complete genome sequence of Corynebacterium casei LMG S-19264T (=DSM 44701T), isolated from a smear-ripened cheese.</title>
        <authorList>
            <consortium name="US DOE Joint Genome Institute (JGI-PGF)"/>
            <person name="Walter F."/>
            <person name="Albersmeier A."/>
            <person name="Kalinowski J."/>
            <person name="Ruckert C."/>
        </authorList>
    </citation>
    <scope>NUCLEOTIDE SEQUENCE</scope>
    <source>
        <strain evidence="2">JCM 4234</strain>
    </source>
</reference>
<dbReference type="Proteomes" id="UP000653493">
    <property type="component" value="Unassembled WGS sequence"/>
</dbReference>
<evidence type="ECO:0000313" key="3">
    <source>
        <dbReference type="Proteomes" id="UP000653493"/>
    </source>
</evidence>
<sequence length="173" mass="18611">MVIDMLFFLVTVAGHWHAKKGHAQQVAAARRAAEHLRAAYQTAAAQPLGVLHQRGRRLRRPLLDRQTLVVREAMPDLAERVLAEPGWYALAVTLADAEAAGHDPAALLADAAGRRELGTAESVSDVLVWRLRRNADLPADTSGTMPVAAAAEAPAQRTPERTSPQPGARRGRG</sequence>
<name>A0A918GFF5_STRGD</name>
<evidence type="ECO:0000313" key="2">
    <source>
        <dbReference type="EMBL" id="GGS32047.1"/>
    </source>
</evidence>
<keyword evidence="3" id="KW-1185">Reference proteome</keyword>
<organism evidence="2 3">
    <name type="scientific">Streptomyces griseoviridis</name>
    <dbReference type="NCBI Taxonomy" id="45398"/>
    <lineage>
        <taxon>Bacteria</taxon>
        <taxon>Bacillati</taxon>
        <taxon>Actinomycetota</taxon>
        <taxon>Actinomycetes</taxon>
        <taxon>Kitasatosporales</taxon>
        <taxon>Streptomycetaceae</taxon>
        <taxon>Streptomyces</taxon>
    </lineage>
</organism>
<gene>
    <name evidence="2" type="ORF">GCM10010238_21470</name>
</gene>